<dbReference type="InterPro" id="IPR054419">
    <property type="entry name" value="NSF_ATPase_lid"/>
</dbReference>
<evidence type="ECO:0000256" key="4">
    <source>
        <dbReference type="RuleBase" id="RU367045"/>
    </source>
</evidence>
<evidence type="ECO:0000313" key="7">
    <source>
        <dbReference type="Proteomes" id="UP000324222"/>
    </source>
</evidence>
<keyword evidence="4" id="KW-0378">Hydrolase</keyword>
<keyword evidence="4" id="KW-0813">Transport</keyword>
<dbReference type="EC" id="3.6.4.6" evidence="4"/>
<accession>A0A5B7HPY1</accession>
<sequence>MEASKCLRISKTFDDAYRSELSCIFMNDLEHLMGYSPIGPRYQSLVLDAMYSLLSASPPPGRKLLVVCTSKRRSVLEELGLLSAFTAVIRVPYIAHVEDVRLVLEESQAMSPDEIEAVLKHIRHGKIFVGVKKLLGLLDSMRVMKGVDWRKRVASFVNLLEDEGVYTPEL</sequence>
<dbReference type="GO" id="GO:0005795">
    <property type="term" value="C:Golgi stack"/>
    <property type="evidence" value="ECO:0007669"/>
    <property type="project" value="TreeGrafter"/>
</dbReference>
<dbReference type="OrthoDB" id="9982946at2759"/>
<evidence type="ECO:0000256" key="1">
    <source>
        <dbReference type="ARBA" id="ARBA00006914"/>
    </source>
</evidence>
<evidence type="ECO:0000256" key="3">
    <source>
        <dbReference type="ARBA" id="ARBA00022840"/>
    </source>
</evidence>
<dbReference type="Pfam" id="PF21964">
    <property type="entry name" value="NSF_ATPase_lid"/>
    <property type="match status" value="1"/>
</dbReference>
<gene>
    <name evidence="6" type="primary">comt_4</name>
    <name evidence="6" type="ORF">E2C01_065005</name>
</gene>
<keyword evidence="4" id="KW-0460">Magnesium</keyword>
<dbReference type="Gene3D" id="1.10.8.60">
    <property type="match status" value="1"/>
</dbReference>
<dbReference type="GO" id="GO:0006891">
    <property type="term" value="P:intra-Golgi vesicle-mediated transport"/>
    <property type="evidence" value="ECO:0007669"/>
    <property type="project" value="TreeGrafter"/>
</dbReference>
<dbReference type="GO" id="GO:0043001">
    <property type="term" value="P:Golgi to plasma membrane protein transport"/>
    <property type="evidence" value="ECO:0007669"/>
    <property type="project" value="TreeGrafter"/>
</dbReference>
<comment type="similarity">
    <text evidence="1 4">Belongs to the AAA ATPase family.</text>
</comment>
<dbReference type="InterPro" id="IPR039812">
    <property type="entry name" value="Vesicle-fus_ATPase"/>
</dbReference>
<dbReference type="Gene3D" id="3.40.50.300">
    <property type="entry name" value="P-loop containing nucleotide triphosphate hydrolases"/>
    <property type="match status" value="1"/>
</dbReference>
<dbReference type="PANTHER" id="PTHR23078:SF3">
    <property type="entry name" value="VESICLE-FUSING ATPASE"/>
    <property type="match status" value="1"/>
</dbReference>
<keyword evidence="3 4" id="KW-0067">ATP-binding</keyword>
<evidence type="ECO:0000313" key="6">
    <source>
        <dbReference type="EMBL" id="MPC70748.1"/>
    </source>
</evidence>
<reference evidence="6 7" key="1">
    <citation type="submission" date="2019-05" db="EMBL/GenBank/DDBJ databases">
        <title>Another draft genome of Portunus trituberculatus and its Hox gene families provides insights of decapod evolution.</title>
        <authorList>
            <person name="Jeong J.-H."/>
            <person name="Song I."/>
            <person name="Kim S."/>
            <person name="Choi T."/>
            <person name="Kim D."/>
            <person name="Ryu S."/>
            <person name="Kim W."/>
        </authorList>
    </citation>
    <scope>NUCLEOTIDE SEQUENCE [LARGE SCALE GENOMIC DNA]</scope>
    <source>
        <tissue evidence="6">Muscle</tissue>
    </source>
</reference>
<dbReference type="EMBL" id="VSRR010031635">
    <property type="protein sequence ID" value="MPC70748.1"/>
    <property type="molecule type" value="Genomic_DNA"/>
</dbReference>
<comment type="catalytic activity">
    <reaction evidence="4">
        <text>ATP + H2O = ADP + phosphate + H(+)</text>
        <dbReference type="Rhea" id="RHEA:13065"/>
        <dbReference type="ChEBI" id="CHEBI:15377"/>
        <dbReference type="ChEBI" id="CHEBI:15378"/>
        <dbReference type="ChEBI" id="CHEBI:30616"/>
        <dbReference type="ChEBI" id="CHEBI:43474"/>
        <dbReference type="ChEBI" id="CHEBI:456216"/>
        <dbReference type="EC" id="3.6.4.6"/>
    </reaction>
</comment>
<comment type="cofactor">
    <cofactor evidence="4">
        <name>Mg(2+)</name>
        <dbReference type="ChEBI" id="CHEBI:18420"/>
    </cofactor>
    <text evidence="4">Binds 1 Mg(2+) ion per subunit.</text>
</comment>
<dbReference type="GO" id="GO:0005524">
    <property type="term" value="F:ATP binding"/>
    <property type="evidence" value="ECO:0007669"/>
    <property type="project" value="UniProtKB-UniRule"/>
</dbReference>
<dbReference type="GO" id="GO:0046872">
    <property type="term" value="F:metal ion binding"/>
    <property type="evidence" value="ECO:0007669"/>
    <property type="project" value="UniProtKB-UniRule"/>
</dbReference>
<keyword evidence="4" id="KW-0931">ER-Golgi transport</keyword>
<dbReference type="GO" id="GO:0035494">
    <property type="term" value="P:SNARE complex disassembly"/>
    <property type="evidence" value="ECO:0007669"/>
    <property type="project" value="InterPro"/>
</dbReference>
<proteinExistence type="inferred from homology"/>
<keyword evidence="7" id="KW-1185">Reference proteome</keyword>
<dbReference type="Proteomes" id="UP000324222">
    <property type="component" value="Unassembled WGS sequence"/>
</dbReference>
<feature type="domain" description="NSF AAA+ ATPase lid" evidence="5">
    <location>
        <begin position="94"/>
        <end position="163"/>
    </location>
</feature>
<dbReference type="PANTHER" id="PTHR23078">
    <property type="entry name" value="VESICULAR-FUSION PROTEIN NSF"/>
    <property type="match status" value="1"/>
</dbReference>
<dbReference type="FunFam" id="3.40.50.300:FF:000166">
    <property type="entry name" value="vesicle-fusing ATPase isoform X1"/>
    <property type="match status" value="1"/>
</dbReference>
<dbReference type="SUPFAM" id="SSF52540">
    <property type="entry name" value="P-loop containing nucleoside triphosphate hydrolases"/>
    <property type="match status" value="1"/>
</dbReference>
<protein>
    <recommendedName>
        <fullName evidence="4">Vesicle-fusing ATPase</fullName>
        <ecNumber evidence="4">3.6.4.6</ecNumber>
    </recommendedName>
</protein>
<dbReference type="GO" id="GO:0016887">
    <property type="term" value="F:ATP hydrolysis activity"/>
    <property type="evidence" value="ECO:0007669"/>
    <property type="project" value="InterPro"/>
</dbReference>
<evidence type="ECO:0000259" key="5">
    <source>
        <dbReference type="Pfam" id="PF21964"/>
    </source>
</evidence>
<keyword evidence="4" id="KW-0479">Metal-binding</keyword>
<evidence type="ECO:0000256" key="2">
    <source>
        <dbReference type="ARBA" id="ARBA00022741"/>
    </source>
</evidence>
<comment type="caution">
    <text evidence="6">The sequence shown here is derived from an EMBL/GenBank/DDBJ whole genome shotgun (WGS) entry which is preliminary data.</text>
</comment>
<keyword evidence="4" id="KW-0963">Cytoplasm</keyword>
<dbReference type="InterPro" id="IPR027417">
    <property type="entry name" value="P-loop_NTPase"/>
</dbReference>
<keyword evidence="2 4" id="KW-0547">Nucleotide-binding</keyword>
<name>A0A5B7HPY1_PORTR</name>
<keyword evidence="4" id="KW-0653">Protein transport</keyword>
<dbReference type="AlphaFoldDB" id="A0A5B7HPY1"/>
<comment type="subcellular location">
    <subcellularLocation>
        <location evidence="4">Cytoplasm</location>
    </subcellularLocation>
</comment>
<comment type="function">
    <text evidence="4">Required for vesicle-mediated transport. Catalyzes the fusion of transport vesicles within the Golgi cisternae. Is also required for transport from the endoplasmic reticulum to the Golgi stack. Seems to function as a fusion protein required for the delivery of cargo proteins to all compartments of the Golgi stack independent of vesicle origin.</text>
</comment>
<organism evidence="6 7">
    <name type="scientific">Portunus trituberculatus</name>
    <name type="common">Swimming crab</name>
    <name type="synonym">Neptunus trituberculatus</name>
    <dbReference type="NCBI Taxonomy" id="210409"/>
    <lineage>
        <taxon>Eukaryota</taxon>
        <taxon>Metazoa</taxon>
        <taxon>Ecdysozoa</taxon>
        <taxon>Arthropoda</taxon>
        <taxon>Crustacea</taxon>
        <taxon>Multicrustacea</taxon>
        <taxon>Malacostraca</taxon>
        <taxon>Eumalacostraca</taxon>
        <taxon>Eucarida</taxon>
        <taxon>Decapoda</taxon>
        <taxon>Pleocyemata</taxon>
        <taxon>Brachyura</taxon>
        <taxon>Eubrachyura</taxon>
        <taxon>Portunoidea</taxon>
        <taxon>Portunidae</taxon>
        <taxon>Portuninae</taxon>
        <taxon>Portunus</taxon>
    </lineage>
</organism>